<gene>
    <name evidence="2" type="ORF">LR48_Vigan04g149300</name>
</gene>
<feature type="compositionally biased region" description="Polar residues" evidence="1">
    <location>
        <begin position="97"/>
        <end position="107"/>
    </location>
</feature>
<evidence type="ECO:0000313" key="3">
    <source>
        <dbReference type="Proteomes" id="UP000053144"/>
    </source>
</evidence>
<dbReference type="EMBL" id="CM003374">
    <property type="protein sequence ID" value="KOM41295.1"/>
    <property type="molecule type" value="Genomic_DNA"/>
</dbReference>
<evidence type="ECO:0000313" key="2">
    <source>
        <dbReference type="EMBL" id="KOM41295.1"/>
    </source>
</evidence>
<dbReference type="AlphaFoldDB" id="A0A0L9UED1"/>
<organism evidence="2 3">
    <name type="scientific">Phaseolus angularis</name>
    <name type="common">Azuki bean</name>
    <name type="synonym">Vigna angularis</name>
    <dbReference type="NCBI Taxonomy" id="3914"/>
    <lineage>
        <taxon>Eukaryota</taxon>
        <taxon>Viridiplantae</taxon>
        <taxon>Streptophyta</taxon>
        <taxon>Embryophyta</taxon>
        <taxon>Tracheophyta</taxon>
        <taxon>Spermatophyta</taxon>
        <taxon>Magnoliopsida</taxon>
        <taxon>eudicotyledons</taxon>
        <taxon>Gunneridae</taxon>
        <taxon>Pentapetalae</taxon>
        <taxon>rosids</taxon>
        <taxon>fabids</taxon>
        <taxon>Fabales</taxon>
        <taxon>Fabaceae</taxon>
        <taxon>Papilionoideae</taxon>
        <taxon>50 kb inversion clade</taxon>
        <taxon>NPAAA clade</taxon>
        <taxon>indigoferoid/millettioid clade</taxon>
        <taxon>Phaseoleae</taxon>
        <taxon>Vigna</taxon>
    </lineage>
</organism>
<evidence type="ECO:0000256" key="1">
    <source>
        <dbReference type="SAM" id="MobiDB-lite"/>
    </source>
</evidence>
<proteinExistence type="predicted"/>
<protein>
    <submittedName>
        <fullName evidence="2">Uncharacterized protein</fullName>
    </submittedName>
</protein>
<dbReference type="Gramene" id="KOM41295">
    <property type="protein sequence ID" value="KOM41295"/>
    <property type="gene ID" value="LR48_Vigan04g149300"/>
</dbReference>
<accession>A0A0L9UED1</accession>
<feature type="region of interest" description="Disordered" evidence="1">
    <location>
        <begin position="23"/>
        <end position="44"/>
    </location>
</feature>
<name>A0A0L9UED1_PHAAN</name>
<feature type="region of interest" description="Disordered" evidence="1">
    <location>
        <begin position="96"/>
        <end position="125"/>
    </location>
</feature>
<dbReference type="Proteomes" id="UP000053144">
    <property type="component" value="Chromosome 4"/>
</dbReference>
<reference evidence="3" key="1">
    <citation type="journal article" date="2015" name="Proc. Natl. Acad. Sci. U.S.A.">
        <title>Genome sequencing of adzuki bean (Vigna angularis) provides insight into high starch and low fat accumulation and domestication.</title>
        <authorList>
            <person name="Yang K."/>
            <person name="Tian Z."/>
            <person name="Chen C."/>
            <person name="Luo L."/>
            <person name="Zhao B."/>
            <person name="Wang Z."/>
            <person name="Yu L."/>
            <person name="Li Y."/>
            <person name="Sun Y."/>
            <person name="Li W."/>
            <person name="Chen Y."/>
            <person name="Li Y."/>
            <person name="Zhang Y."/>
            <person name="Ai D."/>
            <person name="Zhao J."/>
            <person name="Shang C."/>
            <person name="Ma Y."/>
            <person name="Wu B."/>
            <person name="Wang M."/>
            <person name="Gao L."/>
            <person name="Sun D."/>
            <person name="Zhang P."/>
            <person name="Guo F."/>
            <person name="Wang W."/>
            <person name="Li Y."/>
            <person name="Wang J."/>
            <person name="Varshney R.K."/>
            <person name="Wang J."/>
            <person name="Ling H.Q."/>
            <person name="Wan P."/>
        </authorList>
    </citation>
    <scope>NUCLEOTIDE SEQUENCE</scope>
    <source>
        <strain evidence="3">cv. Jingnong 6</strain>
    </source>
</reference>
<sequence>MVQTTALVHLAVATTVVVQRRVGEARSNGDGGNGAAARHGDKEQRWLQRLEVEPATETTTGVGHLVVGTGGEAATQLREKTGDEAARGNARLLLAENTGSMVATEQRSSGDKDGAVWRAVGEGER</sequence>
<feature type="compositionally biased region" description="Basic and acidic residues" evidence="1">
    <location>
        <begin position="108"/>
        <end position="125"/>
    </location>
</feature>